<organism evidence="1 2">
    <name type="scientific">Meganyctiphanes norvegica</name>
    <name type="common">Northern krill</name>
    <name type="synonym">Thysanopoda norvegica</name>
    <dbReference type="NCBI Taxonomy" id="48144"/>
    <lineage>
        <taxon>Eukaryota</taxon>
        <taxon>Metazoa</taxon>
        <taxon>Ecdysozoa</taxon>
        <taxon>Arthropoda</taxon>
        <taxon>Crustacea</taxon>
        <taxon>Multicrustacea</taxon>
        <taxon>Malacostraca</taxon>
        <taxon>Eumalacostraca</taxon>
        <taxon>Eucarida</taxon>
        <taxon>Euphausiacea</taxon>
        <taxon>Euphausiidae</taxon>
        <taxon>Meganyctiphanes</taxon>
    </lineage>
</organism>
<dbReference type="Proteomes" id="UP001497623">
    <property type="component" value="Unassembled WGS sequence"/>
</dbReference>
<name>A0AAV2QCC7_MEGNR</name>
<accession>A0AAV2QCC7</accession>
<reference evidence="1 2" key="1">
    <citation type="submission" date="2024-05" db="EMBL/GenBank/DDBJ databases">
        <authorList>
            <person name="Wallberg A."/>
        </authorList>
    </citation>
    <scope>NUCLEOTIDE SEQUENCE [LARGE SCALE GENOMIC DNA]</scope>
</reference>
<protein>
    <submittedName>
        <fullName evidence="1">Uncharacterized protein</fullName>
    </submittedName>
</protein>
<evidence type="ECO:0000313" key="1">
    <source>
        <dbReference type="EMBL" id="CAL4079067.1"/>
    </source>
</evidence>
<feature type="non-terminal residue" evidence="1">
    <location>
        <position position="108"/>
    </location>
</feature>
<dbReference type="AlphaFoldDB" id="A0AAV2QCC7"/>
<proteinExistence type="predicted"/>
<dbReference type="EMBL" id="CAXKWB010005568">
    <property type="protein sequence ID" value="CAL4079067.1"/>
    <property type="molecule type" value="Genomic_DNA"/>
</dbReference>
<comment type="caution">
    <text evidence="1">The sequence shown here is derived from an EMBL/GenBank/DDBJ whole genome shotgun (WGS) entry which is preliminary data.</text>
</comment>
<sequence>MIKTPVGTVRAITKFDKKRYDSAGMAVPEDYDGGYYEDDQEALPEVNEVIKTGSEGCSDNYKAALYKIRKGTTAADLDSIVLLGPPGLQNYGHTIMAPKSQVPTPMDP</sequence>
<evidence type="ECO:0000313" key="2">
    <source>
        <dbReference type="Proteomes" id="UP001497623"/>
    </source>
</evidence>
<gene>
    <name evidence="1" type="ORF">MNOR_LOCUS10832</name>
</gene>
<keyword evidence="2" id="KW-1185">Reference proteome</keyword>